<dbReference type="InterPro" id="IPR000121">
    <property type="entry name" value="PEP_util_C"/>
</dbReference>
<feature type="binding site" evidence="18">
    <location>
        <position position="458"/>
    </location>
    <ligand>
        <name>phosphoenolpyruvate</name>
        <dbReference type="ChEBI" id="CHEBI:58702"/>
    </ligand>
</feature>
<feature type="binding site" evidence="18">
    <location>
        <begin position="447"/>
        <end position="448"/>
    </location>
    <ligand>
        <name>phosphoenolpyruvate</name>
        <dbReference type="ChEBI" id="CHEBI:58702"/>
    </ligand>
</feature>
<gene>
    <name evidence="24" type="primary">ptsP</name>
    <name evidence="24" type="ORF">AArcSt11_11145</name>
</gene>
<keyword evidence="11 24" id="KW-0808">Transferase</keyword>
<comment type="subcellular location">
    <subcellularLocation>
        <location evidence="4">Cytoplasm</location>
    </subcellularLocation>
</comment>
<dbReference type="InterPro" id="IPR006318">
    <property type="entry name" value="PTS_EI-like"/>
</dbReference>
<feature type="domain" description="PEP-utilising enzyme C-terminal" evidence="22">
    <location>
        <begin position="247"/>
        <end position="534"/>
    </location>
</feature>
<evidence type="ECO:0000256" key="9">
    <source>
        <dbReference type="ARBA" id="ARBA00022490"/>
    </source>
</evidence>
<dbReference type="SUPFAM" id="SSF47831">
    <property type="entry name" value="Enzyme I of the PEP:sugar phosphotransferase system HPr-binding (sub)domain"/>
    <property type="match status" value="1"/>
</dbReference>
<evidence type="ECO:0000256" key="3">
    <source>
        <dbReference type="ARBA" id="ARBA00002728"/>
    </source>
</evidence>
<evidence type="ECO:0000256" key="16">
    <source>
        <dbReference type="ARBA" id="ARBA00033235"/>
    </source>
</evidence>
<dbReference type="AlphaFoldDB" id="A0AAE3FRY1"/>
<evidence type="ECO:0000259" key="21">
    <source>
        <dbReference type="Pfam" id="PF00391"/>
    </source>
</evidence>
<dbReference type="EMBL" id="JAKRVY010000006">
    <property type="protein sequence ID" value="MCL9814208.1"/>
    <property type="molecule type" value="Genomic_DNA"/>
</dbReference>
<evidence type="ECO:0000256" key="8">
    <source>
        <dbReference type="ARBA" id="ARBA00022448"/>
    </source>
</evidence>
<accession>A0AAE3FRY1</accession>
<evidence type="ECO:0000256" key="1">
    <source>
        <dbReference type="ARBA" id="ARBA00000683"/>
    </source>
</evidence>
<dbReference type="GO" id="GO:0005737">
    <property type="term" value="C:cytoplasm"/>
    <property type="evidence" value="ECO:0007669"/>
    <property type="project" value="UniProtKB-SubCell"/>
</dbReference>
<dbReference type="Proteomes" id="UP001202674">
    <property type="component" value="Unassembled WGS sequence"/>
</dbReference>
<comment type="cofactor">
    <cofactor evidence="2 19">
        <name>Mg(2+)</name>
        <dbReference type="ChEBI" id="CHEBI:18420"/>
    </cofactor>
</comment>
<keyword evidence="8" id="KW-0813">Transport</keyword>
<name>A0AAE3FRY1_9EURY</name>
<evidence type="ECO:0000256" key="6">
    <source>
        <dbReference type="ARBA" id="ARBA00012232"/>
    </source>
</evidence>
<dbReference type="Gene3D" id="3.50.30.10">
    <property type="entry name" value="Phosphohistidine domain"/>
    <property type="match status" value="1"/>
</dbReference>
<keyword evidence="13 19" id="KW-0479">Metal-binding</keyword>
<dbReference type="InterPro" id="IPR024692">
    <property type="entry name" value="PTS_EI"/>
</dbReference>
<dbReference type="InterPro" id="IPR050499">
    <property type="entry name" value="PEP-utilizing_PTS_enzyme"/>
</dbReference>
<dbReference type="InterPro" id="IPR036618">
    <property type="entry name" value="PtsI_HPr-bd_sf"/>
</dbReference>
<dbReference type="SUPFAM" id="SSF51621">
    <property type="entry name" value="Phosphoenolpyruvate/pyruvate domain"/>
    <property type="match status" value="1"/>
</dbReference>
<dbReference type="InterPro" id="IPR015813">
    <property type="entry name" value="Pyrv/PenolPyrv_kinase-like_dom"/>
</dbReference>
<dbReference type="InterPro" id="IPR040442">
    <property type="entry name" value="Pyrv_kinase-like_dom_sf"/>
</dbReference>
<comment type="similarity">
    <text evidence="5">Belongs to the PEP-utilizing enzyme family.</text>
</comment>
<dbReference type="PIRSF" id="PIRSF000732">
    <property type="entry name" value="PTS_enzyme_I"/>
    <property type="match status" value="1"/>
</dbReference>
<keyword evidence="9" id="KW-0963">Cytoplasm</keyword>
<evidence type="ECO:0000256" key="5">
    <source>
        <dbReference type="ARBA" id="ARBA00007837"/>
    </source>
</evidence>
<dbReference type="EC" id="2.7.3.9" evidence="6"/>
<feature type="binding site" evidence="18">
    <location>
        <position position="287"/>
    </location>
    <ligand>
        <name>phosphoenolpyruvate</name>
        <dbReference type="ChEBI" id="CHEBI:58702"/>
    </ligand>
</feature>
<dbReference type="PROSITE" id="PS00742">
    <property type="entry name" value="PEP_ENZYMES_2"/>
    <property type="match status" value="1"/>
</dbReference>
<proteinExistence type="inferred from homology"/>
<comment type="catalytic activity">
    <reaction evidence="1">
        <text>L-histidyl-[protein] + phosphoenolpyruvate = N(pros)-phospho-L-histidyl-[protein] + pyruvate</text>
        <dbReference type="Rhea" id="RHEA:23880"/>
        <dbReference type="Rhea" id="RHEA-COMP:9745"/>
        <dbReference type="Rhea" id="RHEA-COMP:9746"/>
        <dbReference type="ChEBI" id="CHEBI:15361"/>
        <dbReference type="ChEBI" id="CHEBI:29979"/>
        <dbReference type="ChEBI" id="CHEBI:58702"/>
        <dbReference type="ChEBI" id="CHEBI:64837"/>
        <dbReference type="EC" id="2.7.3.9"/>
    </reaction>
</comment>
<evidence type="ECO:0000256" key="18">
    <source>
        <dbReference type="PIRSR" id="PIRSR000732-2"/>
    </source>
</evidence>
<dbReference type="Gene3D" id="1.10.274.10">
    <property type="entry name" value="PtsI, HPr-binding domain"/>
    <property type="match status" value="1"/>
</dbReference>
<dbReference type="PANTHER" id="PTHR46244">
    <property type="entry name" value="PHOSPHOENOLPYRUVATE-PROTEIN PHOSPHOTRANSFERASE"/>
    <property type="match status" value="1"/>
</dbReference>
<evidence type="ECO:0000256" key="20">
    <source>
        <dbReference type="SAM" id="MobiDB-lite"/>
    </source>
</evidence>
<feature type="domain" description="Phosphotransferase system enzyme I N-terminal" evidence="23">
    <location>
        <begin position="7"/>
        <end position="126"/>
    </location>
</feature>
<evidence type="ECO:0000256" key="17">
    <source>
        <dbReference type="PIRSR" id="PIRSR000732-1"/>
    </source>
</evidence>
<keyword evidence="12" id="KW-0598">Phosphotransferase system</keyword>
<feature type="binding site" evidence="18">
    <location>
        <position position="323"/>
    </location>
    <ligand>
        <name>phosphoenolpyruvate</name>
        <dbReference type="ChEBI" id="CHEBI:58702"/>
    </ligand>
</feature>
<feature type="region of interest" description="Disordered" evidence="20">
    <location>
        <begin position="1"/>
        <end position="68"/>
    </location>
</feature>
<keyword evidence="25" id="KW-1185">Reference proteome</keyword>
<dbReference type="NCBIfam" id="TIGR01417">
    <property type="entry name" value="PTS_I_fam"/>
    <property type="match status" value="1"/>
</dbReference>
<evidence type="ECO:0000256" key="2">
    <source>
        <dbReference type="ARBA" id="ARBA00001946"/>
    </source>
</evidence>
<keyword evidence="10" id="KW-0762">Sugar transport</keyword>
<feature type="domain" description="PEP-utilising enzyme mobile" evidence="21">
    <location>
        <begin position="152"/>
        <end position="224"/>
    </location>
</feature>
<comment type="function">
    <text evidence="3">General (non sugar-specific) component of the phosphoenolpyruvate-dependent sugar phosphotransferase system (sugar PTS). This major carbohydrate active-transport system catalyzes the phosphorylation of incoming sugar substrates concomitantly with their translocation across the cell membrane. Enzyme I transfers the phosphoryl group from phosphoenolpyruvate (PEP) to the phosphoryl carrier protein (HPr).</text>
</comment>
<evidence type="ECO:0000256" key="4">
    <source>
        <dbReference type="ARBA" id="ARBA00004496"/>
    </source>
</evidence>
<evidence type="ECO:0000259" key="22">
    <source>
        <dbReference type="Pfam" id="PF02896"/>
    </source>
</evidence>
<evidence type="ECO:0000259" key="23">
    <source>
        <dbReference type="Pfam" id="PF05524"/>
    </source>
</evidence>
<dbReference type="Pfam" id="PF00391">
    <property type="entry name" value="PEP-utilizers"/>
    <property type="match status" value="1"/>
</dbReference>
<dbReference type="GO" id="GO:0008965">
    <property type="term" value="F:phosphoenolpyruvate-protein phosphotransferase activity"/>
    <property type="evidence" value="ECO:0007669"/>
    <property type="project" value="UniProtKB-EC"/>
</dbReference>
<organism evidence="24 25">
    <name type="scientific">Natranaeroarchaeum aerophilus</name>
    <dbReference type="NCBI Taxonomy" id="2917711"/>
    <lineage>
        <taxon>Archaea</taxon>
        <taxon>Methanobacteriati</taxon>
        <taxon>Methanobacteriota</taxon>
        <taxon>Stenosarchaea group</taxon>
        <taxon>Halobacteria</taxon>
        <taxon>Halobacteriales</taxon>
        <taxon>Natronoarchaeaceae</taxon>
        <taxon>Natranaeroarchaeum</taxon>
    </lineage>
</organism>
<dbReference type="SUPFAM" id="SSF52009">
    <property type="entry name" value="Phosphohistidine domain"/>
    <property type="match status" value="1"/>
</dbReference>
<comment type="caution">
    <text evidence="24">The sequence shown here is derived from an EMBL/GenBank/DDBJ whole genome shotgun (WGS) entry which is preliminary data.</text>
</comment>
<dbReference type="Pfam" id="PF02896">
    <property type="entry name" value="PEP-utilizers_C"/>
    <property type="match status" value="1"/>
</dbReference>
<feature type="active site" description="Tele-phosphohistidine intermediate" evidence="17">
    <location>
        <position position="189"/>
    </location>
</feature>
<dbReference type="InterPro" id="IPR036637">
    <property type="entry name" value="Phosphohistidine_dom_sf"/>
</dbReference>
<evidence type="ECO:0000256" key="19">
    <source>
        <dbReference type="PIRSR" id="PIRSR000732-3"/>
    </source>
</evidence>
<keyword evidence="15 19" id="KW-0460">Magnesium</keyword>
<dbReference type="InterPro" id="IPR008279">
    <property type="entry name" value="PEP-util_enz_mobile_dom"/>
</dbReference>
<evidence type="ECO:0000313" key="25">
    <source>
        <dbReference type="Proteomes" id="UP001202674"/>
    </source>
</evidence>
<dbReference type="InterPro" id="IPR023151">
    <property type="entry name" value="PEP_util_CS"/>
</dbReference>
<keyword evidence="14" id="KW-0418">Kinase</keyword>
<sequence length="562" mass="60430">MSKTLPGVGVTPLSGLGQARWYRPDERPDPESIEAGEPDAELKRFADAQEQAREELETEREQTAERVGEEEAAVFDAHLQFLDDPQITDGVEAAIDDGAAAEAGVARAFGSAIEQFEGMEGMMAERADDMRDIRDRLLRILSGGERMDLATLPEGTVLLAERLTPSDTAQLDPDRVAGFATATGGRTSHAAIFARSLGIPAVVGVGEDLLEIDEGADVAVDATNDDVIVDPDEETRKRVTAGRDVEIRTEPVETADGVEIEVAANLGTTAELDGAVEQGADGIGLYRTEFLFLDREQPPDEDEQFESYAEALEAFPEGRVVVRTLDVGGDKPIPYLDAEDEENPFLGHRGIRRSLEDDSNLFETQLRALLRAAAEGDGRLSVMFPLVSTVDELDGALDAVDAAAESLSADDIEYERPELGVMIETPGAVLMADELAERVDFFSIGTNDLAQYVMAASRENDAVAHLHDPLHPAVLRAIDRSVDAAHDNDTWIGMCGEMAGDPTATELLVGLGLDELSMSAVTIPEVKAKVAETDTQAARELAERAVSASTISEIRELLTDTS</sequence>
<dbReference type="PRINTS" id="PR01736">
    <property type="entry name" value="PHPHTRNFRASE"/>
</dbReference>
<dbReference type="Gene3D" id="3.20.20.60">
    <property type="entry name" value="Phosphoenolpyruvate-binding domains"/>
    <property type="match status" value="1"/>
</dbReference>
<evidence type="ECO:0000256" key="7">
    <source>
        <dbReference type="ARBA" id="ARBA00016544"/>
    </source>
</evidence>
<protein>
    <recommendedName>
        <fullName evidence="7">Phosphoenolpyruvate-protein phosphotransferase</fullName>
        <ecNumber evidence="6">2.7.3.9</ecNumber>
    </recommendedName>
    <alternativeName>
        <fullName evidence="16">Phosphotransferase system, enzyme I</fullName>
    </alternativeName>
</protein>
<feature type="active site" description="Proton donor" evidence="17">
    <location>
        <position position="495"/>
    </location>
</feature>
<dbReference type="RefSeq" id="WP_250597103.1">
    <property type="nucleotide sequence ID" value="NZ_JAKRVY010000006.1"/>
</dbReference>
<evidence type="ECO:0000256" key="14">
    <source>
        <dbReference type="ARBA" id="ARBA00022777"/>
    </source>
</evidence>
<evidence type="ECO:0000256" key="15">
    <source>
        <dbReference type="ARBA" id="ARBA00022842"/>
    </source>
</evidence>
<feature type="binding site" evidence="19">
    <location>
        <position position="448"/>
    </location>
    <ligand>
        <name>Mg(2+)</name>
        <dbReference type="ChEBI" id="CHEBI:18420"/>
    </ligand>
</feature>
<dbReference type="GO" id="GO:0009401">
    <property type="term" value="P:phosphoenolpyruvate-dependent sugar phosphotransferase system"/>
    <property type="evidence" value="ECO:0007669"/>
    <property type="project" value="UniProtKB-KW"/>
</dbReference>
<evidence type="ECO:0000256" key="13">
    <source>
        <dbReference type="ARBA" id="ARBA00022723"/>
    </source>
</evidence>
<feature type="binding site" evidence="19">
    <location>
        <position position="424"/>
    </location>
    <ligand>
        <name>Mg(2+)</name>
        <dbReference type="ChEBI" id="CHEBI:18420"/>
    </ligand>
</feature>
<feature type="compositionally biased region" description="Basic and acidic residues" evidence="20">
    <location>
        <begin position="40"/>
        <end position="68"/>
    </location>
</feature>
<reference evidence="24 25" key="1">
    <citation type="journal article" date="2022" name="Syst. Appl. Microbiol.">
        <title>Natronocalculus amylovorans gen. nov., sp. nov., and Natranaeroarchaeum aerophilus sp. nov., dominant culturable amylolytic natronoarchaea from hypersaline soda lakes in southwestern Siberia.</title>
        <authorList>
            <person name="Sorokin D.Y."/>
            <person name="Elcheninov A.G."/>
            <person name="Khizhniak T.V."/>
            <person name="Koenen M."/>
            <person name="Bale N.J."/>
            <person name="Damste J.S.S."/>
            <person name="Kublanov I.V."/>
        </authorList>
    </citation>
    <scope>NUCLEOTIDE SEQUENCE [LARGE SCALE GENOMIC DNA]</scope>
    <source>
        <strain evidence="24 25">AArc-St1-1</strain>
    </source>
</reference>
<evidence type="ECO:0000256" key="10">
    <source>
        <dbReference type="ARBA" id="ARBA00022597"/>
    </source>
</evidence>
<evidence type="ECO:0000313" key="24">
    <source>
        <dbReference type="EMBL" id="MCL9814208.1"/>
    </source>
</evidence>
<dbReference type="GO" id="GO:0016301">
    <property type="term" value="F:kinase activity"/>
    <property type="evidence" value="ECO:0007669"/>
    <property type="project" value="UniProtKB-KW"/>
</dbReference>
<dbReference type="InterPro" id="IPR008731">
    <property type="entry name" value="PTS_EIN"/>
</dbReference>
<dbReference type="Pfam" id="PF05524">
    <property type="entry name" value="PEP-utilisers_N"/>
    <property type="match status" value="1"/>
</dbReference>
<evidence type="ECO:0000256" key="11">
    <source>
        <dbReference type="ARBA" id="ARBA00022679"/>
    </source>
</evidence>
<dbReference type="GO" id="GO:0046872">
    <property type="term" value="F:metal ion binding"/>
    <property type="evidence" value="ECO:0007669"/>
    <property type="project" value="UniProtKB-KW"/>
</dbReference>
<dbReference type="PANTHER" id="PTHR46244:SF3">
    <property type="entry name" value="PHOSPHOENOLPYRUVATE-PROTEIN PHOSPHOTRANSFERASE"/>
    <property type="match status" value="1"/>
</dbReference>
<evidence type="ECO:0000256" key="12">
    <source>
        <dbReference type="ARBA" id="ARBA00022683"/>
    </source>
</evidence>